<dbReference type="AlphaFoldDB" id="A0A0T6B5Y7"/>
<feature type="region of interest" description="Disordered" evidence="1">
    <location>
        <begin position="185"/>
        <end position="212"/>
    </location>
</feature>
<evidence type="ECO:0000313" key="3">
    <source>
        <dbReference type="EMBL" id="KRT82793.1"/>
    </source>
</evidence>
<gene>
    <name evidence="3" type="ORF">AMK59_4420</name>
</gene>
<name>A0A0T6B5Y7_9SCAR</name>
<keyword evidence="2" id="KW-0812">Transmembrane</keyword>
<reference evidence="3 4" key="1">
    <citation type="submission" date="2015-09" db="EMBL/GenBank/DDBJ databases">
        <title>Draft genome of the scarab beetle Oryctes borbonicus.</title>
        <authorList>
            <person name="Meyer J.M."/>
            <person name="Markov G.V."/>
            <person name="Baskaran P."/>
            <person name="Herrmann M."/>
            <person name="Sommer R.J."/>
            <person name="Roedelsperger C."/>
        </authorList>
    </citation>
    <scope>NUCLEOTIDE SEQUENCE [LARGE SCALE GENOMIC DNA]</scope>
    <source>
        <strain evidence="3">OB123</strain>
        <tissue evidence="3">Whole animal</tissue>
    </source>
</reference>
<comment type="caution">
    <text evidence="3">The sequence shown here is derived from an EMBL/GenBank/DDBJ whole genome shotgun (WGS) entry which is preliminary data.</text>
</comment>
<keyword evidence="2" id="KW-0472">Membrane</keyword>
<dbReference type="Proteomes" id="UP000051574">
    <property type="component" value="Unassembled WGS sequence"/>
</dbReference>
<dbReference type="EMBL" id="LJIG01009581">
    <property type="protein sequence ID" value="KRT82793.1"/>
    <property type="molecule type" value="Genomic_DNA"/>
</dbReference>
<organism evidence="3 4">
    <name type="scientific">Oryctes borbonicus</name>
    <dbReference type="NCBI Taxonomy" id="1629725"/>
    <lineage>
        <taxon>Eukaryota</taxon>
        <taxon>Metazoa</taxon>
        <taxon>Ecdysozoa</taxon>
        <taxon>Arthropoda</taxon>
        <taxon>Hexapoda</taxon>
        <taxon>Insecta</taxon>
        <taxon>Pterygota</taxon>
        <taxon>Neoptera</taxon>
        <taxon>Endopterygota</taxon>
        <taxon>Coleoptera</taxon>
        <taxon>Polyphaga</taxon>
        <taxon>Scarabaeiformia</taxon>
        <taxon>Scarabaeidae</taxon>
        <taxon>Dynastinae</taxon>
        <taxon>Oryctes</taxon>
    </lineage>
</organism>
<evidence type="ECO:0000256" key="1">
    <source>
        <dbReference type="SAM" id="MobiDB-lite"/>
    </source>
</evidence>
<feature type="non-terminal residue" evidence="3">
    <location>
        <position position="1"/>
    </location>
</feature>
<keyword evidence="2" id="KW-1133">Transmembrane helix</keyword>
<feature type="compositionally biased region" description="Low complexity" evidence="1">
    <location>
        <begin position="199"/>
        <end position="212"/>
    </location>
</feature>
<feature type="transmembrane region" description="Helical" evidence="2">
    <location>
        <begin position="238"/>
        <end position="256"/>
    </location>
</feature>
<protein>
    <submittedName>
        <fullName evidence="3">Uncharacterized protein</fullName>
    </submittedName>
</protein>
<keyword evidence="4" id="KW-1185">Reference proteome</keyword>
<proteinExistence type="predicted"/>
<sequence length="257" mass="30423">QHSTDVFTMYKTITDNPISVNYPKFAETSVKLWEYYNLAQPELKPRSKHRRRYAFLPQPYFLNGLGPWNLTPGARYSVQMKRAVSLVNIRRQPAEPELRLPVSKRQLVASVSYEDVRLDDKMFPNNNILKSANKSPVIFFWTPEYWYRPRSARDAYLELQTHLSKIRRYHQVNDTRRSPRTARKLFRRKKKKERESILSDSDNSFDTSTTTTRSKRKKQTNFFLNRVQDLVKGTNLKAIAILILYSSAVLLFMSMYR</sequence>
<evidence type="ECO:0000256" key="2">
    <source>
        <dbReference type="SAM" id="Phobius"/>
    </source>
</evidence>
<accession>A0A0T6B5Y7</accession>
<dbReference type="OrthoDB" id="6021951at2759"/>
<evidence type="ECO:0000313" key="4">
    <source>
        <dbReference type="Proteomes" id="UP000051574"/>
    </source>
</evidence>